<evidence type="ECO:0000313" key="3">
    <source>
        <dbReference type="Proteomes" id="UP000198406"/>
    </source>
</evidence>
<accession>A0A1Z5J8F5</accession>
<dbReference type="Proteomes" id="UP000198406">
    <property type="component" value="Unassembled WGS sequence"/>
</dbReference>
<comment type="caution">
    <text evidence="2">The sequence shown here is derived from an EMBL/GenBank/DDBJ whole genome shotgun (WGS) entry which is preliminary data.</text>
</comment>
<keyword evidence="3" id="KW-1185">Reference proteome</keyword>
<gene>
    <name evidence="2" type="ORF">FisN_3Lu438</name>
</gene>
<evidence type="ECO:0000313" key="2">
    <source>
        <dbReference type="EMBL" id="GAX10226.1"/>
    </source>
</evidence>
<dbReference type="AlphaFoldDB" id="A0A1Z5J8F5"/>
<feature type="transmembrane region" description="Helical" evidence="1">
    <location>
        <begin position="125"/>
        <end position="144"/>
    </location>
</feature>
<dbReference type="OrthoDB" id="44602at2759"/>
<dbReference type="EMBL" id="BDSP01000016">
    <property type="protein sequence ID" value="GAX10226.1"/>
    <property type="molecule type" value="Genomic_DNA"/>
</dbReference>
<keyword evidence="1" id="KW-1133">Transmembrane helix</keyword>
<name>A0A1Z5J8F5_FISSO</name>
<organism evidence="2 3">
    <name type="scientific">Fistulifera solaris</name>
    <name type="common">Oleaginous diatom</name>
    <dbReference type="NCBI Taxonomy" id="1519565"/>
    <lineage>
        <taxon>Eukaryota</taxon>
        <taxon>Sar</taxon>
        <taxon>Stramenopiles</taxon>
        <taxon>Ochrophyta</taxon>
        <taxon>Bacillariophyta</taxon>
        <taxon>Bacillariophyceae</taxon>
        <taxon>Bacillariophycidae</taxon>
        <taxon>Naviculales</taxon>
        <taxon>Naviculaceae</taxon>
        <taxon>Fistulifera</taxon>
    </lineage>
</organism>
<keyword evidence="1" id="KW-0812">Transmembrane</keyword>
<reference evidence="2 3" key="1">
    <citation type="journal article" date="2015" name="Plant Cell">
        <title>Oil accumulation by the oleaginous diatom Fistulifera solaris as revealed by the genome and transcriptome.</title>
        <authorList>
            <person name="Tanaka T."/>
            <person name="Maeda Y."/>
            <person name="Veluchamy A."/>
            <person name="Tanaka M."/>
            <person name="Abida H."/>
            <person name="Marechal E."/>
            <person name="Bowler C."/>
            <person name="Muto M."/>
            <person name="Sunaga Y."/>
            <person name="Tanaka M."/>
            <person name="Yoshino T."/>
            <person name="Taniguchi T."/>
            <person name="Fukuda Y."/>
            <person name="Nemoto M."/>
            <person name="Matsumoto M."/>
            <person name="Wong P.S."/>
            <person name="Aburatani S."/>
            <person name="Fujibuchi W."/>
        </authorList>
    </citation>
    <scope>NUCLEOTIDE SEQUENCE [LARGE SCALE GENOMIC DNA]</scope>
    <source>
        <strain evidence="2 3">JPCC DA0580</strain>
    </source>
</reference>
<dbReference type="InParanoid" id="A0A1Z5J8F5"/>
<protein>
    <submittedName>
        <fullName evidence="2">Uncharacterized protein</fullName>
    </submittedName>
</protein>
<feature type="transmembrane region" description="Helical" evidence="1">
    <location>
        <begin position="164"/>
        <end position="188"/>
    </location>
</feature>
<keyword evidence="1" id="KW-0472">Membrane</keyword>
<proteinExistence type="predicted"/>
<evidence type="ECO:0000256" key="1">
    <source>
        <dbReference type="SAM" id="Phobius"/>
    </source>
</evidence>
<sequence length="189" mass="20623">MLWLTFAETSAFLHLQYQRSHSFLQASPLSSFNVALLKPATEHTQPLWGPPDPYLSAGKSIAPSAKALADMGITNLDGAAIHAQTLLPGFSPTRGILQTHVMGLPAETPETFAAQVEWSARFLNVIDQIPTIVIAYALVEFFLLRPNLDLYLEDIREQPTRIMAGTVAVTGVRLGVFFVIGILTCTIFG</sequence>